<proteinExistence type="predicted"/>
<feature type="domain" description="HTH gntR-type" evidence="5">
    <location>
        <begin position="6"/>
        <end position="74"/>
    </location>
</feature>
<dbReference type="PRINTS" id="PR00035">
    <property type="entry name" value="HTHGNTR"/>
</dbReference>
<protein>
    <submittedName>
        <fullName evidence="6">Transcriptional regulator, GntR family</fullName>
    </submittedName>
</protein>
<dbReference type="InterPro" id="IPR008920">
    <property type="entry name" value="TF_FadR/GntR_C"/>
</dbReference>
<evidence type="ECO:0000256" key="1">
    <source>
        <dbReference type="ARBA" id="ARBA00023015"/>
    </source>
</evidence>
<dbReference type="EMBL" id="FOXA01000046">
    <property type="protein sequence ID" value="SFQ18919.1"/>
    <property type="molecule type" value="Genomic_DNA"/>
</dbReference>
<dbReference type="GO" id="GO:0003700">
    <property type="term" value="F:DNA-binding transcription factor activity"/>
    <property type="evidence" value="ECO:0007669"/>
    <property type="project" value="InterPro"/>
</dbReference>
<reference evidence="6 7" key="1">
    <citation type="submission" date="2016-10" db="EMBL/GenBank/DDBJ databases">
        <authorList>
            <person name="de Groot N.N."/>
        </authorList>
    </citation>
    <scope>NUCLEOTIDE SEQUENCE [LARGE SCALE GENOMIC DNA]</scope>
    <source>
        <strain evidence="6 7">DSM 19547</strain>
    </source>
</reference>
<name>A0A1I5WH12_9RHOB</name>
<dbReference type="PANTHER" id="PTHR43537:SF5">
    <property type="entry name" value="UXU OPERON TRANSCRIPTIONAL REGULATOR"/>
    <property type="match status" value="1"/>
</dbReference>
<evidence type="ECO:0000256" key="2">
    <source>
        <dbReference type="ARBA" id="ARBA00023125"/>
    </source>
</evidence>
<keyword evidence="4" id="KW-0175">Coiled coil</keyword>
<dbReference type="Pfam" id="PF07729">
    <property type="entry name" value="FCD"/>
    <property type="match status" value="1"/>
</dbReference>
<dbReference type="AlphaFoldDB" id="A0A1I5WH12"/>
<dbReference type="PROSITE" id="PS50949">
    <property type="entry name" value="HTH_GNTR"/>
    <property type="match status" value="1"/>
</dbReference>
<dbReference type="InterPro" id="IPR036388">
    <property type="entry name" value="WH-like_DNA-bd_sf"/>
</dbReference>
<dbReference type="OrthoDB" id="284307at2"/>
<dbReference type="CDD" id="cd07377">
    <property type="entry name" value="WHTH_GntR"/>
    <property type="match status" value="1"/>
</dbReference>
<accession>A0A1I5WH12</accession>
<evidence type="ECO:0000313" key="6">
    <source>
        <dbReference type="EMBL" id="SFQ18919.1"/>
    </source>
</evidence>
<dbReference type="GO" id="GO:0003677">
    <property type="term" value="F:DNA binding"/>
    <property type="evidence" value="ECO:0007669"/>
    <property type="project" value="UniProtKB-KW"/>
</dbReference>
<dbReference type="SMART" id="SM00345">
    <property type="entry name" value="HTH_GNTR"/>
    <property type="match status" value="1"/>
</dbReference>
<dbReference type="Pfam" id="PF00392">
    <property type="entry name" value="GntR"/>
    <property type="match status" value="1"/>
</dbReference>
<dbReference type="Gene3D" id="1.10.10.10">
    <property type="entry name" value="Winged helix-like DNA-binding domain superfamily/Winged helix DNA-binding domain"/>
    <property type="match status" value="1"/>
</dbReference>
<dbReference type="RefSeq" id="WP_093425738.1">
    <property type="nucleotide sequence ID" value="NZ_FOXA01000046.1"/>
</dbReference>
<dbReference type="InterPro" id="IPR000524">
    <property type="entry name" value="Tscrpt_reg_HTH_GntR"/>
</dbReference>
<evidence type="ECO:0000259" key="5">
    <source>
        <dbReference type="PROSITE" id="PS50949"/>
    </source>
</evidence>
<evidence type="ECO:0000313" key="7">
    <source>
        <dbReference type="Proteomes" id="UP000199356"/>
    </source>
</evidence>
<dbReference type="SUPFAM" id="SSF48008">
    <property type="entry name" value="GntR ligand-binding domain-like"/>
    <property type="match status" value="1"/>
</dbReference>
<organism evidence="6 7">
    <name type="scientific">Tranquillimonas alkanivorans</name>
    <dbReference type="NCBI Taxonomy" id="441119"/>
    <lineage>
        <taxon>Bacteria</taxon>
        <taxon>Pseudomonadati</taxon>
        <taxon>Pseudomonadota</taxon>
        <taxon>Alphaproteobacteria</taxon>
        <taxon>Rhodobacterales</taxon>
        <taxon>Roseobacteraceae</taxon>
        <taxon>Tranquillimonas</taxon>
    </lineage>
</organism>
<dbReference type="Gene3D" id="1.20.120.530">
    <property type="entry name" value="GntR ligand-binding domain-like"/>
    <property type="match status" value="1"/>
</dbReference>
<dbReference type="SMART" id="SM00895">
    <property type="entry name" value="FCD"/>
    <property type="match status" value="1"/>
</dbReference>
<keyword evidence="7" id="KW-1185">Reference proteome</keyword>
<evidence type="ECO:0000256" key="3">
    <source>
        <dbReference type="ARBA" id="ARBA00023163"/>
    </source>
</evidence>
<sequence>MLDRIEAKKPEALARLQDYIREGGFGQGDRLPPERQLIEQLGMSRATLRQALETLERAGAIWRHVGKGTFVGDRTPDLGKDADALTSLGRQLTPLRMMQARLCLEPALAREAAVHATGEAMAALGQTTKRARAAATWAEYEAQDDQFHRTVAEASDNALLLSFFDQLNRTRRAVTWGNVERRNVRPPADHSSFNEHEAIVQAIADRDPERAWAAMRDHLKSVSARLFP</sequence>
<dbReference type="InterPro" id="IPR011711">
    <property type="entry name" value="GntR_C"/>
</dbReference>
<keyword evidence="1" id="KW-0805">Transcription regulation</keyword>
<keyword evidence="2" id="KW-0238">DNA-binding</keyword>
<dbReference type="PANTHER" id="PTHR43537">
    <property type="entry name" value="TRANSCRIPTIONAL REGULATOR, GNTR FAMILY"/>
    <property type="match status" value="1"/>
</dbReference>
<dbReference type="Proteomes" id="UP000199356">
    <property type="component" value="Unassembled WGS sequence"/>
</dbReference>
<dbReference type="InterPro" id="IPR036390">
    <property type="entry name" value="WH_DNA-bd_sf"/>
</dbReference>
<keyword evidence="3" id="KW-0804">Transcription</keyword>
<dbReference type="STRING" id="441119.SAMN04488047_14615"/>
<gene>
    <name evidence="6" type="ORF">SAMN04488047_14615</name>
</gene>
<feature type="coiled-coil region" evidence="4">
    <location>
        <begin position="2"/>
        <end position="58"/>
    </location>
</feature>
<dbReference type="SUPFAM" id="SSF46785">
    <property type="entry name" value="Winged helix' DNA-binding domain"/>
    <property type="match status" value="1"/>
</dbReference>
<evidence type="ECO:0000256" key="4">
    <source>
        <dbReference type="SAM" id="Coils"/>
    </source>
</evidence>